<evidence type="ECO:0000313" key="3">
    <source>
        <dbReference type="EMBL" id="MCA9397638.1"/>
    </source>
</evidence>
<dbReference type="InterPro" id="IPR025962">
    <property type="entry name" value="SdpI/YhfL"/>
</dbReference>
<keyword evidence="1" id="KW-0472">Membrane</keyword>
<dbReference type="Pfam" id="PF07853">
    <property type="entry name" value="DUF1648"/>
    <property type="match status" value="1"/>
</dbReference>
<dbReference type="InterPro" id="IPR012867">
    <property type="entry name" value="DUF1648"/>
</dbReference>
<name>A0A955LW71_UNCKA</name>
<comment type="caution">
    <text evidence="3">The sequence shown here is derived from an EMBL/GenBank/DDBJ whole genome shotgun (WGS) entry which is preliminary data.</text>
</comment>
<organism evidence="3 4">
    <name type="scientific">candidate division WWE3 bacterium</name>
    <dbReference type="NCBI Taxonomy" id="2053526"/>
    <lineage>
        <taxon>Bacteria</taxon>
        <taxon>Katanobacteria</taxon>
    </lineage>
</organism>
<evidence type="ECO:0000313" key="4">
    <source>
        <dbReference type="Proteomes" id="UP000699691"/>
    </source>
</evidence>
<feature type="transmembrane region" description="Helical" evidence="1">
    <location>
        <begin position="7"/>
        <end position="24"/>
    </location>
</feature>
<keyword evidence="1" id="KW-0812">Transmembrane</keyword>
<accession>A0A955LW71</accession>
<dbReference type="AlphaFoldDB" id="A0A955LW71"/>
<feature type="transmembrane region" description="Helical" evidence="1">
    <location>
        <begin position="112"/>
        <end position="132"/>
    </location>
</feature>
<gene>
    <name evidence="3" type="ORF">KC573_02315</name>
</gene>
<dbReference type="PIRSF" id="PIRSF038959">
    <property type="entry name" value="SdpI"/>
    <property type="match status" value="1"/>
</dbReference>
<reference evidence="3" key="2">
    <citation type="journal article" date="2021" name="Microbiome">
        <title>Successional dynamics and alternative stable states in a saline activated sludge microbial community over 9 years.</title>
        <authorList>
            <person name="Wang Y."/>
            <person name="Ye J."/>
            <person name="Ju F."/>
            <person name="Liu L."/>
            <person name="Boyd J.A."/>
            <person name="Deng Y."/>
            <person name="Parks D.H."/>
            <person name="Jiang X."/>
            <person name="Yin X."/>
            <person name="Woodcroft B.J."/>
            <person name="Tyson G.W."/>
            <person name="Hugenholtz P."/>
            <person name="Polz M.F."/>
            <person name="Zhang T."/>
        </authorList>
    </citation>
    <scope>NUCLEOTIDE SEQUENCE</scope>
    <source>
        <strain evidence="3">HKST-UBA02</strain>
    </source>
</reference>
<evidence type="ECO:0000256" key="1">
    <source>
        <dbReference type="SAM" id="Phobius"/>
    </source>
</evidence>
<feature type="transmembrane region" description="Helical" evidence="1">
    <location>
        <begin position="44"/>
        <end position="67"/>
    </location>
</feature>
<feature type="transmembrane region" description="Helical" evidence="1">
    <location>
        <begin position="186"/>
        <end position="207"/>
    </location>
</feature>
<feature type="transmembrane region" description="Helical" evidence="1">
    <location>
        <begin position="87"/>
        <end position="106"/>
    </location>
</feature>
<sequence length="220" mass="24741">MSKRLTYVYIGLVLAIFLVSAWAYPQLPDVVATHWGLSGEPNGFSSAFFGAFFMPVFILGLALLFYFLPKIDPLKKNWEEFHSSYEIFVIVFVAVMGYIHGMTLVYNLGYAVNMSMILFPAMAVLFMTLGLLMPNIKQNWFMGIRTPWTISDTTVWDKTHQLGGKLFLLAGLSAFVGVIYPEVGIYIFLSVVLIAAIVPLIYSYVLFKKQNETGSIKSND</sequence>
<protein>
    <submittedName>
        <fullName evidence="3">SdpI family protein</fullName>
    </submittedName>
</protein>
<dbReference type="EMBL" id="JAGQKY010000087">
    <property type="protein sequence ID" value="MCA9397638.1"/>
    <property type="molecule type" value="Genomic_DNA"/>
</dbReference>
<reference evidence="3" key="1">
    <citation type="submission" date="2020-04" db="EMBL/GenBank/DDBJ databases">
        <authorList>
            <person name="Zhang T."/>
        </authorList>
    </citation>
    <scope>NUCLEOTIDE SEQUENCE</scope>
    <source>
        <strain evidence="3">HKST-UBA02</strain>
    </source>
</reference>
<keyword evidence="1" id="KW-1133">Transmembrane helix</keyword>
<dbReference type="InterPro" id="IPR026272">
    <property type="entry name" value="SdpI"/>
</dbReference>
<feature type="domain" description="DUF1648" evidence="2">
    <location>
        <begin position="12"/>
        <end position="58"/>
    </location>
</feature>
<dbReference type="PANTHER" id="PTHR37810">
    <property type="entry name" value="IMMUNITY PROTEIN SDPI"/>
    <property type="match status" value="1"/>
</dbReference>
<dbReference type="Proteomes" id="UP000699691">
    <property type="component" value="Unassembled WGS sequence"/>
</dbReference>
<proteinExistence type="predicted"/>
<evidence type="ECO:0000259" key="2">
    <source>
        <dbReference type="Pfam" id="PF07853"/>
    </source>
</evidence>
<dbReference type="Pfam" id="PF13630">
    <property type="entry name" value="SdpI"/>
    <property type="match status" value="1"/>
</dbReference>
<feature type="transmembrane region" description="Helical" evidence="1">
    <location>
        <begin position="162"/>
        <end position="180"/>
    </location>
</feature>
<dbReference type="GO" id="GO:0009636">
    <property type="term" value="P:response to toxic substance"/>
    <property type="evidence" value="ECO:0007669"/>
    <property type="project" value="TreeGrafter"/>
</dbReference>
<dbReference type="PANTHER" id="PTHR37810:SF5">
    <property type="entry name" value="IMMUNITY PROTEIN SDPI"/>
    <property type="match status" value="1"/>
</dbReference>